<evidence type="ECO:0000313" key="3">
    <source>
        <dbReference type="Proteomes" id="UP000679388"/>
    </source>
</evidence>
<dbReference type="NCBIfam" id="NF003816">
    <property type="entry name" value="PRK05406.1-5"/>
    <property type="match status" value="1"/>
</dbReference>
<dbReference type="EMBL" id="CP059558">
    <property type="protein sequence ID" value="QUY37816.1"/>
    <property type="molecule type" value="Genomic_DNA"/>
</dbReference>
<dbReference type="AlphaFoldDB" id="A0AAX1ML54"/>
<dbReference type="GO" id="GO:0005975">
    <property type="term" value="P:carbohydrate metabolic process"/>
    <property type="evidence" value="ECO:0007669"/>
    <property type="project" value="InterPro"/>
</dbReference>
<dbReference type="NCBIfam" id="NF003814">
    <property type="entry name" value="PRK05406.1-3"/>
    <property type="match status" value="1"/>
</dbReference>
<evidence type="ECO:0000256" key="1">
    <source>
        <dbReference type="HAMAP-Rule" id="MF_00691"/>
    </source>
</evidence>
<comment type="subunit">
    <text evidence="1">Forms a complex composed of PxpA, PxpB and PxpC.</text>
</comment>
<dbReference type="SUPFAM" id="SSF88713">
    <property type="entry name" value="Glycoside hydrolase/deacetylase"/>
    <property type="match status" value="1"/>
</dbReference>
<dbReference type="InterPro" id="IPR005501">
    <property type="entry name" value="LamB/YcsF/PxpA-like"/>
</dbReference>
<comment type="similarity">
    <text evidence="1">Belongs to the LamB/PxpA family.</text>
</comment>
<dbReference type="GO" id="GO:0017168">
    <property type="term" value="F:5-oxoprolinase (ATP-hydrolyzing) activity"/>
    <property type="evidence" value="ECO:0007669"/>
    <property type="project" value="UniProtKB-UniRule"/>
</dbReference>
<sequence>MYIDLNSDLGESYGSWSMGNDEQILPIVSSANIACGFHAGDPKSILQTLKQAAQLKVSIGAHVSYPDLVGFGRRNMDVAYDELYADVLYQISALQGLALVAGTSVRYVKPHGALYNTIATNLVQAKAVIDAILAYDSSLVLVALAGSPLIEFARKQGLRVVSEAFADRAYHRDGTLVSRRQEGAVLHDVEMIAERVLDMIKKKGVMSIEGEFTPLKADTICLHGDSLGALQMAKVIRQTLADHKIAIHSFVS</sequence>
<dbReference type="RefSeq" id="WP_212639430.1">
    <property type="nucleotide sequence ID" value="NZ_CP059558.1"/>
</dbReference>
<reference evidence="2" key="1">
    <citation type="submission" date="2020-07" db="EMBL/GenBank/DDBJ databases">
        <title>Acinetobacter junii strain YR7 chromosome and plasmid pNDM-YR7.</title>
        <authorList>
            <person name="Tang B."/>
        </authorList>
    </citation>
    <scope>NUCLEOTIDE SEQUENCE</scope>
    <source>
        <strain evidence="2">YR7</strain>
    </source>
</reference>
<dbReference type="Gene3D" id="3.20.20.370">
    <property type="entry name" value="Glycoside hydrolase/deacetylase"/>
    <property type="match status" value="1"/>
</dbReference>
<dbReference type="GO" id="GO:0005524">
    <property type="term" value="F:ATP binding"/>
    <property type="evidence" value="ECO:0007669"/>
    <property type="project" value="UniProtKB-UniRule"/>
</dbReference>
<dbReference type="Proteomes" id="UP000679388">
    <property type="component" value="Chromosome"/>
</dbReference>
<dbReference type="GeneID" id="70092167"/>
<dbReference type="PANTHER" id="PTHR30292:SF0">
    <property type="entry name" value="5-OXOPROLINASE SUBUNIT A"/>
    <property type="match status" value="1"/>
</dbReference>
<comment type="catalytic activity">
    <reaction evidence="1">
        <text>5-oxo-L-proline + ATP + 2 H2O = L-glutamate + ADP + phosphate + H(+)</text>
        <dbReference type="Rhea" id="RHEA:10348"/>
        <dbReference type="ChEBI" id="CHEBI:15377"/>
        <dbReference type="ChEBI" id="CHEBI:15378"/>
        <dbReference type="ChEBI" id="CHEBI:29985"/>
        <dbReference type="ChEBI" id="CHEBI:30616"/>
        <dbReference type="ChEBI" id="CHEBI:43474"/>
        <dbReference type="ChEBI" id="CHEBI:58402"/>
        <dbReference type="ChEBI" id="CHEBI:456216"/>
        <dbReference type="EC" id="3.5.2.9"/>
    </reaction>
</comment>
<proteinExistence type="inferred from homology"/>
<dbReference type="EC" id="3.5.2.9" evidence="1"/>
<dbReference type="HAMAP" id="MF_00691">
    <property type="entry name" value="PxpA"/>
    <property type="match status" value="1"/>
</dbReference>
<name>A0AAX1ML54_ACIJU</name>
<evidence type="ECO:0000313" key="2">
    <source>
        <dbReference type="EMBL" id="QUY37816.1"/>
    </source>
</evidence>
<keyword evidence="1" id="KW-0067">ATP-binding</keyword>
<dbReference type="PANTHER" id="PTHR30292">
    <property type="entry name" value="UNCHARACTERIZED PROTEIN YBGL-RELATED"/>
    <property type="match status" value="1"/>
</dbReference>
<comment type="function">
    <text evidence="1">Catalyzes the cleavage of 5-oxoproline to form L-glutamate coupled to the hydrolysis of ATP to ADP and inorganic phosphate.</text>
</comment>
<organism evidence="2 3">
    <name type="scientific">Acinetobacter junii</name>
    <dbReference type="NCBI Taxonomy" id="40215"/>
    <lineage>
        <taxon>Bacteria</taxon>
        <taxon>Pseudomonadati</taxon>
        <taxon>Pseudomonadota</taxon>
        <taxon>Gammaproteobacteria</taxon>
        <taxon>Moraxellales</taxon>
        <taxon>Moraxellaceae</taxon>
        <taxon>Acinetobacter</taxon>
    </lineage>
</organism>
<dbReference type="CDD" id="cd10787">
    <property type="entry name" value="LamB_YcsF_like"/>
    <property type="match status" value="1"/>
</dbReference>
<keyword evidence="1" id="KW-0547">Nucleotide-binding</keyword>
<keyword evidence="1" id="KW-0378">Hydrolase</keyword>
<dbReference type="InterPro" id="IPR011330">
    <property type="entry name" value="Glyco_hydro/deAcase_b/a-brl"/>
</dbReference>
<dbReference type="Pfam" id="PF03746">
    <property type="entry name" value="LamB_YcsF"/>
    <property type="match status" value="1"/>
</dbReference>
<accession>A0AAX1ML54</accession>
<protein>
    <recommendedName>
        <fullName evidence="1">5-oxoprolinase subunit A</fullName>
        <shortName evidence="1">5-OPase subunit A</shortName>
        <ecNumber evidence="1">3.5.2.9</ecNumber>
    </recommendedName>
    <alternativeName>
        <fullName evidence="1">5-oxoprolinase (ATP-hydrolyzing) subunit A</fullName>
    </alternativeName>
</protein>
<gene>
    <name evidence="1" type="primary">pxpA</name>
    <name evidence="2" type="ORF">H2677_06565</name>
</gene>